<dbReference type="GeneID" id="11497163"/>
<feature type="transmembrane region" description="Helical" evidence="1">
    <location>
        <begin position="142"/>
        <end position="162"/>
    </location>
</feature>
<keyword evidence="1" id="KW-1133">Transmembrane helix</keyword>
<organism evidence="2 3">
    <name type="scientific">Naumovozyma dairenensis (strain ATCC 10597 / BCRC 20456 / CBS 421 / NBRC 0211 / NRRL Y-12639)</name>
    <name type="common">Saccharomyces dairenensis</name>
    <dbReference type="NCBI Taxonomy" id="1071378"/>
    <lineage>
        <taxon>Eukaryota</taxon>
        <taxon>Fungi</taxon>
        <taxon>Dikarya</taxon>
        <taxon>Ascomycota</taxon>
        <taxon>Saccharomycotina</taxon>
        <taxon>Saccharomycetes</taxon>
        <taxon>Saccharomycetales</taxon>
        <taxon>Saccharomycetaceae</taxon>
        <taxon>Naumovozyma</taxon>
    </lineage>
</organism>
<keyword evidence="1" id="KW-0812">Transmembrane</keyword>
<evidence type="ECO:0000313" key="2">
    <source>
        <dbReference type="EMBL" id="CCD25376.1"/>
    </source>
</evidence>
<evidence type="ECO:0000313" key="3">
    <source>
        <dbReference type="Proteomes" id="UP000000689"/>
    </source>
</evidence>
<feature type="transmembrane region" description="Helical" evidence="1">
    <location>
        <begin position="74"/>
        <end position="95"/>
    </location>
</feature>
<proteinExistence type="predicted"/>
<keyword evidence="1" id="KW-0472">Membrane</keyword>
<evidence type="ECO:0000256" key="1">
    <source>
        <dbReference type="SAM" id="Phobius"/>
    </source>
</evidence>
<keyword evidence="3" id="KW-1185">Reference proteome</keyword>
<dbReference type="HOGENOM" id="CLU_1503827_0_0_1"/>
<sequence length="179" mass="20668">MTATPLTVEMQNINLETETVPVPEPHTPKRGEKNETTIPWYKGYNFRLPKIIIVDDQKLHKGVRKVVVKKNPRFVMLLISIVALFFSALALYWSLTLYYDCGSDYRVLISLILASFTLALRILDVVFWYLSLKQTLYIFDHLKVTTIVLSICSSTSLLLSGFNNIYMKLLNKLGYDKRK</sequence>
<dbReference type="Proteomes" id="UP000000689">
    <property type="component" value="Chromosome 6"/>
</dbReference>
<dbReference type="RefSeq" id="XP_003670619.1">
    <property type="nucleotide sequence ID" value="XM_003670571.1"/>
</dbReference>
<reference evidence="2 3" key="1">
    <citation type="journal article" date="2011" name="Proc. Natl. Acad. Sci. U.S.A.">
        <title>Evolutionary erosion of yeast sex chromosomes by mating-type switching accidents.</title>
        <authorList>
            <person name="Gordon J.L."/>
            <person name="Armisen D."/>
            <person name="Proux-Wera E."/>
            <person name="Oheigeartaigh S.S."/>
            <person name="Byrne K.P."/>
            <person name="Wolfe K.H."/>
        </authorList>
    </citation>
    <scope>NUCLEOTIDE SEQUENCE [LARGE SCALE GENOMIC DNA]</scope>
    <source>
        <strain evidence="3">ATCC 10597 / BCRC 20456 / CBS 421 / NBRC 0211 / NRRL Y-12639</strain>
    </source>
</reference>
<gene>
    <name evidence="2" type="primary">NDAI0F00570</name>
    <name evidence="2" type="ordered locus">NDAI_0F00570</name>
</gene>
<dbReference type="AlphaFoldDB" id="G0WC65"/>
<name>G0WC65_NAUDC</name>
<protein>
    <submittedName>
        <fullName evidence="2">Uncharacterized protein</fullName>
    </submittedName>
</protein>
<accession>G0WC65</accession>
<dbReference type="EMBL" id="HE580272">
    <property type="protein sequence ID" value="CCD25376.1"/>
    <property type="molecule type" value="Genomic_DNA"/>
</dbReference>
<dbReference type="KEGG" id="ndi:NDAI_0F00570"/>
<feature type="transmembrane region" description="Helical" evidence="1">
    <location>
        <begin position="107"/>
        <end position="130"/>
    </location>
</feature>